<proteinExistence type="predicted"/>
<dbReference type="EMBL" id="GGEC01082039">
    <property type="protein sequence ID" value="MBX62523.1"/>
    <property type="molecule type" value="Transcribed_RNA"/>
</dbReference>
<dbReference type="AlphaFoldDB" id="A0A2P2Q6A7"/>
<evidence type="ECO:0000313" key="1">
    <source>
        <dbReference type="EMBL" id="MBX62523.1"/>
    </source>
</evidence>
<accession>A0A2P2Q6A7</accession>
<protein>
    <submittedName>
        <fullName evidence="1">Uncharacterized protein</fullName>
    </submittedName>
</protein>
<sequence>MTHWQYLLLARDYFKRPSLSHDAVHELLWYVGKIPVLVRTNNYHIHIL</sequence>
<organism evidence="1">
    <name type="scientific">Rhizophora mucronata</name>
    <name type="common">Asiatic mangrove</name>
    <dbReference type="NCBI Taxonomy" id="61149"/>
    <lineage>
        <taxon>Eukaryota</taxon>
        <taxon>Viridiplantae</taxon>
        <taxon>Streptophyta</taxon>
        <taxon>Embryophyta</taxon>
        <taxon>Tracheophyta</taxon>
        <taxon>Spermatophyta</taxon>
        <taxon>Magnoliopsida</taxon>
        <taxon>eudicotyledons</taxon>
        <taxon>Gunneridae</taxon>
        <taxon>Pentapetalae</taxon>
        <taxon>rosids</taxon>
        <taxon>fabids</taxon>
        <taxon>Malpighiales</taxon>
        <taxon>Rhizophoraceae</taxon>
        <taxon>Rhizophora</taxon>
    </lineage>
</organism>
<name>A0A2P2Q6A7_RHIMU</name>
<reference evidence="1" key="1">
    <citation type="submission" date="2018-02" db="EMBL/GenBank/DDBJ databases">
        <title>Rhizophora mucronata_Transcriptome.</title>
        <authorList>
            <person name="Meera S.P."/>
            <person name="Sreeshan A."/>
            <person name="Augustine A."/>
        </authorList>
    </citation>
    <scope>NUCLEOTIDE SEQUENCE</scope>
    <source>
        <tissue evidence="1">Leaf</tissue>
    </source>
</reference>